<dbReference type="Gene3D" id="3.30.70.270">
    <property type="match status" value="1"/>
</dbReference>
<dbReference type="PANTHER" id="PTHR35936">
    <property type="entry name" value="MEMBRANE-BOUND LYTIC MUREIN TRANSGLYCOSYLASE F"/>
    <property type="match status" value="1"/>
</dbReference>
<keyword evidence="3" id="KW-1133">Transmembrane helix</keyword>
<dbReference type="Gene3D" id="3.40.190.10">
    <property type="entry name" value="Periplasmic binding protein-like II"/>
    <property type="match status" value="4"/>
</dbReference>
<dbReference type="SUPFAM" id="SSF53850">
    <property type="entry name" value="Periplasmic binding protein-like II"/>
    <property type="match status" value="2"/>
</dbReference>
<name>A0ABT4YWM6_9VIBR</name>
<dbReference type="InterPro" id="IPR001638">
    <property type="entry name" value="Solute-binding_3/MltF_N"/>
</dbReference>
<evidence type="ECO:0000256" key="3">
    <source>
        <dbReference type="SAM" id="Phobius"/>
    </source>
</evidence>
<dbReference type="SMART" id="SM00267">
    <property type="entry name" value="GGDEF"/>
    <property type="match status" value="1"/>
</dbReference>
<comment type="similarity">
    <text evidence="1">Belongs to the bacterial solute-binding protein 3 family.</text>
</comment>
<protein>
    <submittedName>
        <fullName evidence="5">GGDEF domain-containing protein</fullName>
    </submittedName>
</protein>
<keyword evidence="2" id="KW-0732">Signal</keyword>
<keyword evidence="3" id="KW-0472">Membrane</keyword>
<feature type="domain" description="GGDEF" evidence="4">
    <location>
        <begin position="505"/>
        <end position="637"/>
    </location>
</feature>
<keyword evidence="3" id="KW-0812">Transmembrane</keyword>
<dbReference type="Pfam" id="PF00497">
    <property type="entry name" value="SBP_bac_3"/>
    <property type="match status" value="2"/>
</dbReference>
<evidence type="ECO:0000313" key="6">
    <source>
        <dbReference type="Proteomes" id="UP001210678"/>
    </source>
</evidence>
<proteinExistence type="inferred from homology"/>
<sequence length="640" mass="73232">MAIEADDITTRILFDSAADHLDLNLKYITYPSFDAILKAIEAGKADFAANVTFTEERSIRFEISHPTNIEYTYLFSKKGTHLNKIKVVGVPEGTIYGDLIREYYPEIKQISYLGHDAAVDLLKTNAVGGVVDAINQLKPMLMKGFEAEILNDQIPIKPVSIVAPTGKHTELLRKIQEHTNSETVQRELSEAIKKYQFTIRQQSLRAAVSQSKLDLQKTYTVKSENLDEYTVYHENGTIEGISVDVVYQACGILGIKCEIISTADETWESMYSDLLRKDIDIISAAIIAQSRKNYMYFSEPYYSPEVLLIKRQGYKNNVYSNISELITERIGVIKEDFYDSLLSRMLPNKALYKYSNQESQVQALLNNEVDYIVLSRTNYNHLLLKSEMVLPFEEDTLIGSFYSSKVAVAFAKNEMGQQLSPLFSRAIQMLNLPQIINKYNVVPDWRANLLSEKEFNSYRLWLLFFLLALVVAIAYYLHVQSITDNLTKLKNRRALYRKYSRGISAQHTVIYLDVNKFKSINDTYGHEVGDKVLELLAEKINTNWKGNAYRIGGDEFILICNEKLSEKRECLFNSISNFESFSYIDSQNDLSLIVSSAVGISWRRKHHMPLENVLRDTEAEMYKAKYSALDSRTSLDIQSN</sequence>
<dbReference type="NCBIfam" id="TIGR00254">
    <property type="entry name" value="GGDEF"/>
    <property type="match status" value="1"/>
</dbReference>
<evidence type="ECO:0000256" key="1">
    <source>
        <dbReference type="ARBA" id="ARBA00010333"/>
    </source>
</evidence>
<reference evidence="5 6" key="1">
    <citation type="submission" date="2023-01" db="EMBL/GenBank/DDBJ databases">
        <title>Vibrio sp. KJ40-1 sp.nov, isolated from marine algae.</title>
        <authorList>
            <person name="Butt M."/>
            <person name="Kim J.M.J."/>
            <person name="Jeon C.O.C."/>
        </authorList>
    </citation>
    <scope>NUCLEOTIDE SEQUENCE [LARGE SCALE GENOMIC DNA]</scope>
    <source>
        <strain evidence="5 6">KJ40-1</strain>
    </source>
</reference>
<dbReference type="Pfam" id="PF00990">
    <property type="entry name" value="GGDEF"/>
    <property type="match status" value="1"/>
</dbReference>
<dbReference type="InterPro" id="IPR000160">
    <property type="entry name" value="GGDEF_dom"/>
</dbReference>
<dbReference type="SMART" id="SM00062">
    <property type="entry name" value="PBPb"/>
    <property type="match status" value="2"/>
</dbReference>
<accession>A0ABT4YWM6</accession>
<comment type="caution">
    <text evidence="5">The sequence shown here is derived from an EMBL/GenBank/DDBJ whole genome shotgun (WGS) entry which is preliminary data.</text>
</comment>
<gene>
    <name evidence="5" type="ORF">PGX00_20875</name>
</gene>
<dbReference type="PANTHER" id="PTHR35936:SF37">
    <property type="entry name" value="AMINO ACID ABC TRANSPORTER SUBSTRATE-BINDING PROTEIN"/>
    <property type="match status" value="1"/>
</dbReference>
<keyword evidence="6" id="KW-1185">Reference proteome</keyword>
<organism evidence="5 6">
    <name type="scientific">Vibrio algarum</name>
    <dbReference type="NCBI Taxonomy" id="3020714"/>
    <lineage>
        <taxon>Bacteria</taxon>
        <taxon>Pseudomonadati</taxon>
        <taxon>Pseudomonadota</taxon>
        <taxon>Gammaproteobacteria</taxon>
        <taxon>Vibrionales</taxon>
        <taxon>Vibrionaceae</taxon>
        <taxon>Vibrio</taxon>
    </lineage>
</organism>
<dbReference type="PROSITE" id="PS50887">
    <property type="entry name" value="GGDEF"/>
    <property type="match status" value="1"/>
</dbReference>
<dbReference type="CDD" id="cd01949">
    <property type="entry name" value="GGDEF"/>
    <property type="match status" value="1"/>
</dbReference>
<dbReference type="InterPro" id="IPR029787">
    <property type="entry name" value="Nucleotide_cyclase"/>
</dbReference>
<evidence type="ECO:0000313" key="5">
    <source>
        <dbReference type="EMBL" id="MDB1125981.1"/>
    </source>
</evidence>
<dbReference type="EMBL" id="JAQLOI010000003">
    <property type="protein sequence ID" value="MDB1125981.1"/>
    <property type="molecule type" value="Genomic_DNA"/>
</dbReference>
<dbReference type="SUPFAM" id="SSF55073">
    <property type="entry name" value="Nucleotide cyclase"/>
    <property type="match status" value="1"/>
</dbReference>
<feature type="transmembrane region" description="Helical" evidence="3">
    <location>
        <begin position="458"/>
        <end position="478"/>
    </location>
</feature>
<evidence type="ECO:0000259" key="4">
    <source>
        <dbReference type="PROSITE" id="PS50887"/>
    </source>
</evidence>
<dbReference type="Proteomes" id="UP001210678">
    <property type="component" value="Unassembled WGS sequence"/>
</dbReference>
<evidence type="ECO:0000256" key="2">
    <source>
        <dbReference type="ARBA" id="ARBA00022729"/>
    </source>
</evidence>
<dbReference type="InterPro" id="IPR043128">
    <property type="entry name" value="Rev_trsase/Diguanyl_cyclase"/>
</dbReference>